<reference evidence="4" key="2">
    <citation type="submission" date="2025-09" db="UniProtKB">
        <authorList>
            <consortium name="Ensembl"/>
        </authorList>
    </citation>
    <scope>IDENTIFICATION</scope>
</reference>
<evidence type="ECO:0000313" key="4">
    <source>
        <dbReference type="Ensembl" id="ENSECRP00000033172.1"/>
    </source>
</evidence>
<dbReference type="Pfam" id="PF01498">
    <property type="entry name" value="HTH_Tnp_Tc3_2"/>
    <property type="match status" value="1"/>
</dbReference>
<feature type="domain" description="Insertion element IS150 protein InsJ-like helix-turn-helix" evidence="3">
    <location>
        <begin position="19"/>
        <end position="57"/>
    </location>
</feature>
<dbReference type="AlphaFoldDB" id="A0A8C4TJ22"/>
<dbReference type="InterPro" id="IPR009057">
    <property type="entry name" value="Homeodomain-like_sf"/>
</dbReference>
<protein>
    <recommendedName>
        <fullName evidence="6">Transposase</fullName>
    </recommendedName>
</protein>
<accession>A0A8C4TJ22</accession>
<feature type="domain" description="Tc1-like transposase DDE" evidence="2">
    <location>
        <begin position="155"/>
        <end position="294"/>
    </location>
</feature>
<dbReference type="InterPro" id="IPR038717">
    <property type="entry name" value="Tc1-like_DDE_dom"/>
</dbReference>
<feature type="domain" description="Transposase Tc1-like" evidence="1">
    <location>
        <begin position="77"/>
        <end position="147"/>
    </location>
</feature>
<dbReference type="GeneTree" id="ENSGT01150000286900"/>
<evidence type="ECO:0008006" key="6">
    <source>
        <dbReference type="Google" id="ProtNLM"/>
    </source>
</evidence>
<dbReference type="GO" id="GO:0015074">
    <property type="term" value="P:DNA integration"/>
    <property type="evidence" value="ECO:0007669"/>
    <property type="project" value="InterPro"/>
</dbReference>
<dbReference type="SUPFAM" id="SSF46689">
    <property type="entry name" value="Homeodomain-like"/>
    <property type="match status" value="1"/>
</dbReference>
<sequence length="334" mass="38124">MVSVATGSMRRYLDPKEVAQVVQLLQDGTSIRAMARRFAVSLSTVSRAWRRFQETGSYSRRAGQGRRRSLTHQQDLYLLLWARRNRMSTARALQSDLQKATGVNASEQTIRNRLHEGGQRAQRPLVGPVLTVWHHGAQLAFAMEHQNWQVHHWCPVLFTDESRFTLSTCDRRQRVLRSHGECYAACNIVQHDQFGGGSVMVWGGISMEGHTDLYRLDNGTLTAIRYQDEILGPTVRPYAGAVGPGFLLVHDNARPHVARVCGQFLEDEGIDTIDWPPRSPDLNPIEHLWDIMFRPIRCCQVAPQTVQEITDALVQIWEEIPQDTIHRLFRSMPR</sequence>
<dbReference type="Pfam" id="PF13358">
    <property type="entry name" value="DDE_3"/>
    <property type="match status" value="1"/>
</dbReference>
<dbReference type="GO" id="GO:0003677">
    <property type="term" value="F:DNA binding"/>
    <property type="evidence" value="ECO:0007669"/>
    <property type="project" value="InterPro"/>
</dbReference>
<dbReference type="Proteomes" id="UP000694620">
    <property type="component" value="Unassembled WGS sequence"/>
</dbReference>
<dbReference type="PANTHER" id="PTHR23022">
    <property type="entry name" value="TRANSPOSABLE ELEMENT-RELATED"/>
    <property type="match status" value="1"/>
</dbReference>
<organism evidence="4 5">
    <name type="scientific">Erpetoichthys calabaricus</name>
    <name type="common">Rope fish</name>
    <name type="synonym">Calamoichthys calabaricus</name>
    <dbReference type="NCBI Taxonomy" id="27687"/>
    <lineage>
        <taxon>Eukaryota</taxon>
        <taxon>Metazoa</taxon>
        <taxon>Chordata</taxon>
        <taxon>Craniata</taxon>
        <taxon>Vertebrata</taxon>
        <taxon>Euteleostomi</taxon>
        <taxon>Actinopterygii</taxon>
        <taxon>Polypteriformes</taxon>
        <taxon>Polypteridae</taxon>
        <taxon>Erpetoichthys</taxon>
    </lineage>
</organism>
<dbReference type="Ensembl" id="ENSECRT00000033897.1">
    <property type="protein sequence ID" value="ENSECRP00000033172.1"/>
    <property type="gene ID" value="ENSECRG00000022464.1"/>
</dbReference>
<evidence type="ECO:0000259" key="2">
    <source>
        <dbReference type="Pfam" id="PF13358"/>
    </source>
</evidence>
<keyword evidence="5" id="KW-1185">Reference proteome</keyword>
<dbReference type="NCBIfam" id="NF033545">
    <property type="entry name" value="transpos_IS630"/>
    <property type="match status" value="1"/>
</dbReference>
<dbReference type="InterPro" id="IPR055247">
    <property type="entry name" value="InsJ-like_HTH"/>
</dbReference>
<dbReference type="InterPro" id="IPR036388">
    <property type="entry name" value="WH-like_DNA-bd_sf"/>
</dbReference>
<dbReference type="GO" id="GO:0006313">
    <property type="term" value="P:DNA transposition"/>
    <property type="evidence" value="ECO:0007669"/>
    <property type="project" value="InterPro"/>
</dbReference>
<dbReference type="Gene3D" id="3.30.420.10">
    <property type="entry name" value="Ribonuclease H-like superfamily/Ribonuclease H"/>
    <property type="match status" value="1"/>
</dbReference>
<reference evidence="4" key="1">
    <citation type="submission" date="2025-08" db="UniProtKB">
        <authorList>
            <consortium name="Ensembl"/>
        </authorList>
    </citation>
    <scope>IDENTIFICATION</scope>
</reference>
<proteinExistence type="predicted"/>
<evidence type="ECO:0000313" key="5">
    <source>
        <dbReference type="Proteomes" id="UP000694620"/>
    </source>
</evidence>
<dbReference type="InterPro" id="IPR002492">
    <property type="entry name" value="Transposase_Tc1-like"/>
</dbReference>
<dbReference type="InterPro" id="IPR052338">
    <property type="entry name" value="Transposase_5"/>
</dbReference>
<evidence type="ECO:0000259" key="3">
    <source>
        <dbReference type="Pfam" id="PF13518"/>
    </source>
</evidence>
<dbReference type="InterPro" id="IPR047655">
    <property type="entry name" value="Transpos_IS630-like"/>
</dbReference>
<dbReference type="PANTHER" id="PTHR23022:SF135">
    <property type="entry name" value="SI:DKEY-77F5.3"/>
    <property type="match status" value="1"/>
</dbReference>
<dbReference type="Gene3D" id="1.10.10.10">
    <property type="entry name" value="Winged helix-like DNA-binding domain superfamily/Winged helix DNA-binding domain"/>
    <property type="match status" value="1"/>
</dbReference>
<dbReference type="Pfam" id="PF13518">
    <property type="entry name" value="HTH_28"/>
    <property type="match status" value="1"/>
</dbReference>
<dbReference type="InterPro" id="IPR036397">
    <property type="entry name" value="RNaseH_sf"/>
</dbReference>
<name>A0A8C4TJ22_ERPCA</name>
<evidence type="ECO:0000259" key="1">
    <source>
        <dbReference type="Pfam" id="PF01498"/>
    </source>
</evidence>